<dbReference type="Ensembl" id="ENSCUST00005014563.1">
    <property type="protein sequence ID" value="ENSCUSP00005014010.1"/>
    <property type="gene ID" value="ENSCUSG00005009033.1"/>
</dbReference>
<dbReference type="Proteomes" id="UP000694563">
    <property type="component" value="Chromosome 2"/>
</dbReference>
<dbReference type="AlphaFoldDB" id="A0A8C3UDC6"/>
<feature type="coiled-coil region" evidence="1">
    <location>
        <begin position="136"/>
        <end position="163"/>
    </location>
</feature>
<keyword evidence="1" id="KW-0175">Coiled coil</keyword>
<evidence type="ECO:0000256" key="2">
    <source>
        <dbReference type="SAM" id="MobiDB-lite"/>
    </source>
</evidence>
<evidence type="ECO:0000313" key="4">
    <source>
        <dbReference type="Proteomes" id="UP000694563"/>
    </source>
</evidence>
<protein>
    <recommendedName>
        <fullName evidence="5">Epithelial-stromal interaction protein 1</fullName>
    </recommendedName>
</protein>
<accession>A0A8C3UDC6</accession>
<reference evidence="3" key="3">
    <citation type="submission" date="2025-09" db="UniProtKB">
        <authorList>
            <consortium name="Ensembl"/>
        </authorList>
    </citation>
    <scope>IDENTIFICATION</scope>
</reference>
<dbReference type="PANTHER" id="PTHR22529:SF1">
    <property type="entry name" value="EPITHELIAL-STROMAL INTERACTION PROTEIN 1"/>
    <property type="match status" value="1"/>
</dbReference>
<sequence length="172" mass="19667">MSGVGGWREGSRYRTATASNTPSSSQGNPWNSENKAEEGENTQKVTTSEVKQSGQASAQQQQDRYVGPYVLVTPNATRRKQLEQIAKKELDDLEQWKKEHRPGPITLMPQRLGGNESEAQVRQNQQMILMQSKYQKKHKREEYVKAKKAAEEAEILKKKAIQREKVNWLLQT</sequence>
<proteinExistence type="predicted"/>
<feature type="region of interest" description="Disordered" evidence="2">
    <location>
        <begin position="1"/>
        <end position="66"/>
    </location>
</feature>
<evidence type="ECO:0000313" key="3">
    <source>
        <dbReference type="Ensembl" id="ENSCUSP00005014010.1"/>
    </source>
</evidence>
<feature type="compositionally biased region" description="Polar residues" evidence="2">
    <location>
        <begin position="42"/>
        <end position="51"/>
    </location>
</feature>
<organism evidence="3 4">
    <name type="scientific">Catharus ustulatus</name>
    <name type="common">Russet-backed thrush</name>
    <name type="synonym">Hylocichla ustulatus</name>
    <dbReference type="NCBI Taxonomy" id="91951"/>
    <lineage>
        <taxon>Eukaryota</taxon>
        <taxon>Metazoa</taxon>
        <taxon>Chordata</taxon>
        <taxon>Craniata</taxon>
        <taxon>Vertebrata</taxon>
        <taxon>Euteleostomi</taxon>
        <taxon>Archelosauria</taxon>
        <taxon>Archosauria</taxon>
        <taxon>Dinosauria</taxon>
        <taxon>Saurischia</taxon>
        <taxon>Theropoda</taxon>
        <taxon>Coelurosauria</taxon>
        <taxon>Aves</taxon>
        <taxon>Neognathae</taxon>
        <taxon>Neoaves</taxon>
        <taxon>Telluraves</taxon>
        <taxon>Australaves</taxon>
        <taxon>Passeriformes</taxon>
        <taxon>Turdidae</taxon>
        <taxon>Catharus</taxon>
    </lineage>
</organism>
<feature type="compositionally biased region" description="Polar residues" evidence="2">
    <location>
        <begin position="14"/>
        <end position="33"/>
    </location>
</feature>
<name>A0A8C3UDC6_CATUS</name>
<feature type="compositionally biased region" description="Low complexity" evidence="2">
    <location>
        <begin position="52"/>
        <end position="62"/>
    </location>
</feature>
<reference evidence="3" key="1">
    <citation type="submission" date="2020-10" db="EMBL/GenBank/DDBJ databases">
        <title>Catharus ustulatus (Swainson's thrush) genome, bCatUst1, primary haplotype v2.</title>
        <authorList>
            <person name="Delmore K."/>
            <person name="Vafadar M."/>
            <person name="Formenti G."/>
            <person name="Chow W."/>
            <person name="Pelan S."/>
            <person name="Howe K."/>
            <person name="Rhie A."/>
            <person name="Mountcastle J."/>
            <person name="Haase B."/>
            <person name="Fedrigo O."/>
            <person name="Jarvis E.D."/>
        </authorList>
    </citation>
    <scope>NUCLEOTIDE SEQUENCE [LARGE SCALE GENOMIC DNA]</scope>
</reference>
<dbReference type="InterPro" id="IPR026185">
    <property type="entry name" value="EPSTI1"/>
</dbReference>
<reference evidence="3" key="2">
    <citation type="submission" date="2025-08" db="UniProtKB">
        <authorList>
            <consortium name="Ensembl"/>
        </authorList>
    </citation>
    <scope>IDENTIFICATION</scope>
</reference>
<keyword evidence="4" id="KW-1185">Reference proteome</keyword>
<dbReference type="PANTHER" id="PTHR22529">
    <property type="entry name" value="EPITHELIAL-STROMAL INTERACTION PROTEIN 1"/>
    <property type="match status" value="1"/>
</dbReference>
<evidence type="ECO:0008006" key="5">
    <source>
        <dbReference type="Google" id="ProtNLM"/>
    </source>
</evidence>
<evidence type="ECO:0000256" key="1">
    <source>
        <dbReference type="SAM" id="Coils"/>
    </source>
</evidence>